<sequence>MGIVVYERKKKRSSTSTAVPYFCEEIIMNILSRLPVDSQYNSCRLVWKLWCNKIYEIFHPKSDRLLIQNPTIAPNSMSLMEFNEGNDHQVGLIKDLNFNSFETIRGTCNNLVLIQRYIDDDYTSFHLHVLNPLTRQCISLPPCYLSQLTEWFGIAFVPSSKEFKVVLAFEFQKEFRCEILTLGSSSDGQWRTITMPTFSKLKLYSTELPVSINGVLHMKTGCRNHLISADVGDETLHTTKLPNGNVVIKNMHLIEMGGSLVLIQHFYVLMDVWNLEDFRKGEWTKLGRFNIEYPWPMISSSQCYRVRLIPIASFRKCEVIIFRTFDDYYRGLYSYDIKHQEMKKMEVELHDDIVCFPYTVAPFFSPQG</sequence>
<dbReference type="InParanoid" id="A0A200R4Q1"/>
<dbReference type="PANTHER" id="PTHR31672">
    <property type="entry name" value="BNACNNG10540D PROTEIN"/>
    <property type="match status" value="1"/>
</dbReference>
<dbReference type="Pfam" id="PF08268">
    <property type="entry name" value="FBA_3"/>
    <property type="match status" value="1"/>
</dbReference>
<gene>
    <name evidence="2" type="ORF">BVC80_1835g65</name>
</gene>
<dbReference type="OMA" id="QYKVVHI"/>
<comment type="caution">
    <text evidence="2">The sequence shown here is derived from an EMBL/GenBank/DDBJ whole genome shotgun (WGS) entry which is preliminary data.</text>
</comment>
<name>A0A200R4Q1_MACCD</name>
<keyword evidence="3" id="KW-1185">Reference proteome</keyword>
<evidence type="ECO:0000259" key="1">
    <source>
        <dbReference type="Pfam" id="PF08268"/>
    </source>
</evidence>
<feature type="domain" description="F-box associated beta-propeller type 3" evidence="1">
    <location>
        <begin position="111"/>
        <end position="349"/>
    </location>
</feature>
<dbReference type="InterPro" id="IPR017451">
    <property type="entry name" value="F-box-assoc_interact_dom"/>
</dbReference>
<proteinExistence type="predicted"/>
<dbReference type="AlphaFoldDB" id="A0A200R4Q1"/>
<dbReference type="InterPro" id="IPR013187">
    <property type="entry name" value="F-box-assoc_dom_typ3"/>
</dbReference>
<dbReference type="OrthoDB" id="1918594at2759"/>
<dbReference type="PANTHER" id="PTHR31672:SF11">
    <property type="entry name" value="F-BOX PROTEIN CPR1-LIKE ISOFORM X2"/>
    <property type="match status" value="1"/>
</dbReference>
<protein>
    <submittedName>
        <fullName evidence="2">F-box associated domain</fullName>
    </submittedName>
</protein>
<dbReference type="Proteomes" id="UP000195402">
    <property type="component" value="Unassembled WGS sequence"/>
</dbReference>
<evidence type="ECO:0000313" key="3">
    <source>
        <dbReference type="Proteomes" id="UP000195402"/>
    </source>
</evidence>
<organism evidence="2 3">
    <name type="scientific">Macleaya cordata</name>
    <name type="common">Five-seeded plume-poppy</name>
    <name type="synonym">Bocconia cordata</name>
    <dbReference type="NCBI Taxonomy" id="56857"/>
    <lineage>
        <taxon>Eukaryota</taxon>
        <taxon>Viridiplantae</taxon>
        <taxon>Streptophyta</taxon>
        <taxon>Embryophyta</taxon>
        <taxon>Tracheophyta</taxon>
        <taxon>Spermatophyta</taxon>
        <taxon>Magnoliopsida</taxon>
        <taxon>Ranunculales</taxon>
        <taxon>Papaveraceae</taxon>
        <taxon>Papaveroideae</taxon>
        <taxon>Macleaya</taxon>
    </lineage>
</organism>
<dbReference type="InterPro" id="IPR050796">
    <property type="entry name" value="SCF_F-box_component"/>
</dbReference>
<dbReference type="NCBIfam" id="TIGR01640">
    <property type="entry name" value="F_box_assoc_1"/>
    <property type="match status" value="1"/>
</dbReference>
<accession>A0A200R4Q1</accession>
<reference evidence="2 3" key="1">
    <citation type="journal article" date="2017" name="Mol. Plant">
        <title>The Genome of Medicinal Plant Macleaya cordata Provides New Insights into Benzylisoquinoline Alkaloids Metabolism.</title>
        <authorList>
            <person name="Liu X."/>
            <person name="Liu Y."/>
            <person name="Huang P."/>
            <person name="Ma Y."/>
            <person name="Qing Z."/>
            <person name="Tang Q."/>
            <person name="Cao H."/>
            <person name="Cheng P."/>
            <person name="Zheng Y."/>
            <person name="Yuan Z."/>
            <person name="Zhou Y."/>
            <person name="Liu J."/>
            <person name="Tang Z."/>
            <person name="Zhuo Y."/>
            <person name="Zhang Y."/>
            <person name="Yu L."/>
            <person name="Huang J."/>
            <person name="Yang P."/>
            <person name="Peng Q."/>
            <person name="Zhang J."/>
            <person name="Jiang W."/>
            <person name="Zhang Z."/>
            <person name="Lin K."/>
            <person name="Ro D.K."/>
            <person name="Chen X."/>
            <person name="Xiong X."/>
            <person name="Shang Y."/>
            <person name="Huang S."/>
            <person name="Zeng J."/>
        </authorList>
    </citation>
    <scope>NUCLEOTIDE SEQUENCE [LARGE SCALE GENOMIC DNA]</scope>
    <source>
        <strain evidence="3">cv. BLH2017</strain>
        <tissue evidence="2">Root</tissue>
    </source>
</reference>
<dbReference type="EMBL" id="MVGT01000437">
    <property type="protein sequence ID" value="OVA17691.1"/>
    <property type="molecule type" value="Genomic_DNA"/>
</dbReference>
<evidence type="ECO:0000313" key="2">
    <source>
        <dbReference type="EMBL" id="OVA17691.1"/>
    </source>
</evidence>